<dbReference type="NCBIfam" id="TIGR01346">
    <property type="entry name" value="isocit_lyase"/>
    <property type="match status" value="1"/>
</dbReference>
<dbReference type="Proteomes" id="UP000595823">
    <property type="component" value="Chromosome"/>
</dbReference>
<evidence type="ECO:0000256" key="3">
    <source>
        <dbReference type="ARBA" id="ARBA00012909"/>
    </source>
</evidence>
<organism evidence="12 13">
    <name type="scientific">Salicibibacter cibarius</name>
    <dbReference type="NCBI Taxonomy" id="2743000"/>
    <lineage>
        <taxon>Bacteria</taxon>
        <taxon>Bacillati</taxon>
        <taxon>Bacillota</taxon>
        <taxon>Bacilli</taxon>
        <taxon>Bacillales</taxon>
        <taxon>Bacillaceae</taxon>
        <taxon>Salicibibacter</taxon>
    </lineage>
</organism>
<comment type="pathway">
    <text evidence="1">Carbohydrate metabolism; glyoxylate cycle; (S)-malate from isocitrate: step 1/2.</text>
</comment>
<dbReference type="InterPro" id="IPR018523">
    <property type="entry name" value="Isocitrate_lyase_ph_CS"/>
</dbReference>
<accession>A0A7T6Z5C4</accession>
<feature type="active site" description="Proton acceptor" evidence="9">
    <location>
        <position position="190"/>
    </location>
</feature>
<evidence type="ECO:0000256" key="1">
    <source>
        <dbReference type="ARBA" id="ARBA00004793"/>
    </source>
</evidence>
<feature type="binding site" evidence="10">
    <location>
        <begin position="91"/>
        <end position="93"/>
    </location>
    <ligand>
        <name>substrate</name>
    </ligand>
</feature>
<dbReference type="RefSeq" id="WP_200124307.1">
    <property type="nucleotide sequence ID" value="NZ_CP054705.1"/>
</dbReference>
<feature type="binding site" evidence="10">
    <location>
        <begin position="312"/>
        <end position="316"/>
    </location>
    <ligand>
        <name>substrate</name>
    </ligand>
</feature>
<proteinExistence type="inferred from homology"/>
<protein>
    <recommendedName>
        <fullName evidence="3 8">Isocitrate lyase</fullName>
        <ecNumber evidence="3 8">4.1.3.1</ecNumber>
    </recommendedName>
</protein>
<dbReference type="PANTHER" id="PTHR21631">
    <property type="entry name" value="ISOCITRATE LYASE/MALATE SYNTHASE"/>
    <property type="match status" value="1"/>
</dbReference>
<keyword evidence="6 12" id="KW-0456">Lyase</keyword>
<dbReference type="AlphaFoldDB" id="A0A7T6Z5C4"/>
<evidence type="ECO:0000313" key="12">
    <source>
        <dbReference type="EMBL" id="QQK77184.1"/>
    </source>
</evidence>
<comment type="catalytic activity">
    <reaction evidence="7">
        <text>D-threo-isocitrate = glyoxylate + succinate</text>
        <dbReference type="Rhea" id="RHEA:13245"/>
        <dbReference type="ChEBI" id="CHEBI:15562"/>
        <dbReference type="ChEBI" id="CHEBI:30031"/>
        <dbReference type="ChEBI" id="CHEBI:36655"/>
        <dbReference type="EC" id="4.1.3.1"/>
    </reaction>
</comment>
<gene>
    <name evidence="12" type="primary">aceA</name>
    <name evidence="12" type="ORF">HUG15_17435</name>
</gene>
<dbReference type="GO" id="GO:0006097">
    <property type="term" value="P:glyoxylate cycle"/>
    <property type="evidence" value="ECO:0007669"/>
    <property type="project" value="UniProtKB-KW"/>
</dbReference>
<dbReference type="FunFam" id="3.20.20.60:FF:000005">
    <property type="entry name" value="Isocitrate lyase"/>
    <property type="match status" value="1"/>
</dbReference>
<dbReference type="GO" id="GO:0006099">
    <property type="term" value="P:tricarboxylic acid cycle"/>
    <property type="evidence" value="ECO:0007669"/>
    <property type="project" value="UniProtKB-UniRule"/>
</dbReference>
<evidence type="ECO:0000256" key="2">
    <source>
        <dbReference type="ARBA" id="ARBA00005704"/>
    </source>
</evidence>
<dbReference type="CDD" id="cd00377">
    <property type="entry name" value="ICL_PEPM"/>
    <property type="match status" value="1"/>
</dbReference>
<comment type="similarity">
    <text evidence="2">Belongs to the isocitrate lyase/PEP mutase superfamily. Isocitrate lyase family.</text>
</comment>
<evidence type="ECO:0000256" key="4">
    <source>
        <dbReference type="ARBA" id="ARBA00022435"/>
    </source>
</evidence>
<sequence>MVQQSFEQQVDELNRQWETEERWQGVKRPYTAEDVVRLRGSLQIEHTLARKGAEKLWDSLKNEDYVNSLGALTGNQAIQQVKAGLKAIYLSGWQVAADANLAGEMYPDQSLYPANSVPQVVKRINNALMRADQIQHMEGEGDIDYFAPIVADAEAGFGGQLNVFELMKAMIEAGASGVHLEDQLASEKKCGHLGGKVLIPTQNAVRNLVSARLAADVSGVPTVLLARTDADAADLITNDVDPADAEFITGERTDEGFYRTRAGIDQAIARGLAYAPYADLIWCETSTPNLEEAQKFADAIHEQYPDQMLAYNCSPSFNWEGNLDKDTIETFQQEIAKMGYKFQFVTLAGFHALNHSMFQLASGYKNRGMGAYSELQQAEFAAEKDGYTATRHQREVGTGYFDEVSQTITGGTSSTTALSGSTETAQFQK</sequence>
<name>A0A7T6Z5C4_9BACI</name>
<dbReference type="PROSITE" id="PS00161">
    <property type="entry name" value="ISOCITRATE_LYASE"/>
    <property type="match status" value="1"/>
</dbReference>
<evidence type="ECO:0000256" key="6">
    <source>
        <dbReference type="ARBA" id="ARBA00023239"/>
    </source>
</evidence>
<dbReference type="KEGG" id="scia:HUG15_17435"/>
<dbReference type="Gene3D" id="3.20.20.60">
    <property type="entry name" value="Phosphoenolpyruvate-binding domains"/>
    <property type="match status" value="1"/>
</dbReference>
<dbReference type="GO" id="GO:0046872">
    <property type="term" value="F:metal ion binding"/>
    <property type="evidence" value="ECO:0007669"/>
    <property type="project" value="UniProtKB-KW"/>
</dbReference>
<evidence type="ECO:0000256" key="10">
    <source>
        <dbReference type="PIRSR" id="PIRSR001362-2"/>
    </source>
</evidence>
<keyword evidence="4" id="KW-0329">Glyoxylate bypass</keyword>
<dbReference type="InterPro" id="IPR006254">
    <property type="entry name" value="Isocitrate_lyase"/>
</dbReference>
<dbReference type="PIRSF" id="PIRSF001362">
    <property type="entry name" value="Isocit_lyase"/>
    <property type="match status" value="1"/>
</dbReference>
<keyword evidence="11" id="KW-0479">Metal-binding</keyword>
<keyword evidence="5" id="KW-0816">Tricarboxylic acid cycle</keyword>
<evidence type="ECO:0000256" key="11">
    <source>
        <dbReference type="PIRSR" id="PIRSR001362-3"/>
    </source>
</evidence>
<dbReference type="EC" id="4.1.3.1" evidence="3 8"/>
<keyword evidence="13" id="KW-1185">Reference proteome</keyword>
<reference evidence="12 13" key="1">
    <citation type="submission" date="2020-06" db="EMBL/GenBank/DDBJ databases">
        <title>Genomic analysis of Salicibibacter sp. NKC5-3.</title>
        <authorList>
            <person name="Oh Y.J."/>
        </authorList>
    </citation>
    <scope>NUCLEOTIDE SEQUENCE [LARGE SCALE GENOMIC DNA]</scope>
    <source>
        <strain evidence="12 13">NKC5-3</strain>
    </source>
</reference>
<comment type="cofactor">
    <cofactor evidence="11">
        <name>Mg(2+)</name>
        <dbReference type="ChEBI" id="CHEBI:18420"/>
    </cofactor>
    <text evidence="11">Can also use Mn(2+) ion.</text>
</comment>
<dbReference type="InterPro" id="IPR015813">
    <property type="entry name" value="Pyrv/PenolPyrv_kinase-like_dom"/>
</dbReference>
<dbReference type="NCBIfam" id="NF011645">
    <property type="entry name" value="PRK15063.1"/>
    <property type="match status" value="1"/>
</dbReference>
<dbReference type="EMBL" id="CP054705">
    <property type="protein sequence ID" value="QQK77184.1"/>
    <property type="molecule type" value="Genomic_DNA"/>
</dbReference>
<feature type="binding site" evidence="10">
    <location>
        <position position="227"/>
    </location>
    <ligand>
        <name>substrate</name>
    </ligand>
</feature>
<keyword evidence="11" id="KW-0460">Magnesium</keyword>
<evidence type="ECO:0000313" key="13">
    <source>
        <dbReference type="Proteomes" id="UP000595823"/>
    </source>
</evidence>
<feature type="binding site" evidence="11">
    <location>
        <position position="152"/>
    </location>
    <ligand>
        <name>Mg(2+)</name>
        <dbReference type="ChEBI" id="CHEBI:18420"/>
    </ligand>
</feature>
<evidence type="ECO:0000256" key="9">
    <source>
        <dbReference type="PIRSR" id="PIRSR001362-1"/>
    </source>
</evidence>
<dbReference type="GO" id="GO:0004451">
    <property type="term" value="F:isocitrate lyase activity"/>
    <property type="evidence" value="ECO:0007669"/>
    <property type="project" value="UniProtKB-UniRule"/>
</dbReference>
<evidence type="ECO:0000256" key="8">
    <source>
        <dbReference type="NCBIfam" id="TIGR01346"/>
    </source>
</evidence>
<dbReference type="PANTHER" id="PTHR21631:SF3">
    <property type="entry name" value="BIFUNCTIONAL GLYOXYLATE CYCLE PROTEIN"/>
    <property type="match status" value="1"/>
</dbReference>
<feature type="binding site" evidence="10">
    <location>
        <begin position="191"/>
        <end position="192"/>
    </location>
    <ligand>
        <name>substrate</name>
    </ligand>
</feature>
<evidence type="ECO:0000256" key="7">
    <source>
        <dbReference type="ARBA" id="ARBA00023531"/>
    </source>
</evidence>
<dbReference type="SUPFAM" id="SSF51621">
    <property type="entry name" value="Phosphoenolpyruvate/pyruvate domain"/>
    <property type="match status" value="1"/>
</dbReference>
<evidence type="ECO:0000256" key="5">
    <source>
        <dbReference type="ARBA" id="ARBA00022532"/>
    </source>
</evidence>
<dbReference type="InterPro" id="IPR040442">
    <property type="entry name" value="Pyrv_kinase-like_dom_sf"/>
</dbReference>
<dbReference type="Pfam" id="PF00463">
    <property type="entry name" value="ICL"/>
    <property type="match status" value="2"/>
</dbReference>
<feature type="binding site" evidence="10">
    <location>
        <position position="346"/>
    </location>
    <ligand>
        <name>substrate</name>
    </ligand>
</feature>
<dbReference type="InterPro" id="IPR039556">
    <property type="entry name" value="ICL/PEPM"/>
</dbReference>